<evidence type="ECO:0000256" key="4">
    <source>
        <dbReference type="ARBA" id="ARBA00022833"/>
    </source>
</evidence>
<dbReference type="AlphaFoldDB" id="A0A2K8KKL7"/>
<name>A0A2K8KKL7_9GAMM</name>
<keyword evidence="2" id="KW-0479">Metal-binding</keyword>
<proteinExistence type="predicted"/>
<dbReference type="RefSeq" id="WP_100255908.1">
    <property type="nucleotide sequence ID" value="NZ_CP011797.1"/>
</dbReference>
<dbReference type="OrthoDB" id="9802991at2"/>
<dbReference type="SMART" id="SM00849">
    <property type="entry name" value="Lactamase_B"/>
    <property type="match status" value="1"/>
</dbReference>
<dbReference type="GO" id="GO:0016787">
    <property type="term" value="F:hydrolase activity"/>
    <property type="evidence" value="ECO:0007669"/>
    <property type="project" value="UniProtKB-KW"/>
</dbReference>
<accession>A0A2K8KKL7</accession>
<dbReference type="InterPro" id="IPR051453">
    <property type="entry name" value="MBL_Glyoxalase_II"/>
</dbReference>
<evidence type="ECO:0000259" key="5">
    <source>
        <dbReference type="SMART" id="SM00849"/>
    </source>
</evidence>
<feature type="domain" description="Metallo-beta-lactamase" evidence="5">
    <location>
        <begin position="13"/>
        <end position="193"/>
    </location>
</feature>
<evidence type="ECO:0000313" key="7">
    <source>
        <dbReference type="Proteomes" id="UP000229757"/>
    </source>
</evidence>
<dbReference type="InterPro" id="IPR001279">
    <property type="entry name" value="Metallo-B-lactamas"/>
</dbReference>
<dbReference type="SUPFAM" id="SSF56281">
    <property type="entry name" value="Metallo-hydrolase/oxidoreductase"/>
    <property type="match status" value="1"/>
</dbReference>
<evidence type="ECO:0000256" key="2">
    <source>
        <dbReference type="ARBA" id="ARBA00022723"/>
    </source>
</evidence>
<comment type="cofactor">
    <cofactor evidence="1">
        <name>Zn(2+)</name>
        <dbReference type="ChEBI" id="CHEBI:29105"/>
    </cofactor>
</comment>
<dbReference type="Pfam" id="PF00753">
    <property type="entry name" value="Lactamase_B"/>
    <property type="match status" value="1"/>
</dbReference>
<dbReference type="CDD" id="cd07737">
    <property type="entry name" value="YcbL-like_MBL-fold"/>
    <property type="match status" value="1"/>
</dbReference>
<dbReference type="PANTHER" id="PTHR46233">
    <property type="entry name" value="HYDROXYACYLGLUTATHIONE HYDROLASE GLOC"/>
    <property type="match status" value="1"/>
</dbReference>
<gene>
    <name evidence="6" type="ORF">REIFOR_00333</name>
</gene>
<evidence type="ECO:0000256" key="3">
    <source>
        <dbReference type="ARBA" id="ARBA00022801"/>
    </source>
</evidence>
<reference evidence="6 7" key="1">
    <citation type="journal article" date="2017" name="Environ. Microbiol.">
        <title>Genomic and physiological analyses of 'Reinekea forsetii' reveal a versatile opportunistic lifestyle during spring algae blooms.</title>
        <authorList>
            <person name="Avci B."/>
            <person name="Hahnke R.L."/>
            <person name="Chafee M."/>
            <person name="Fischer T."/>
            <person name="Gruber-Vodicka H."/>
            <person name="Tegetmeyer H.E."/>
            <person name="Harder J."/>
            <person name="Fuchs B.M."/>
            <person name="Amann R.I."/>
            <person name="Teeling H."/>
        </authorList>
    </citation>
    <scope>NUCLEOTIDE SEQUENCE [LARGE SCALE GENOMIC DNA]</scope>
    <source>
        <strain evidence="6 7">Hel1_31_D35</strain>
    </source>
</reference>
<keyword evidence="3 6" id="KW-0378">Hydrolase</keyword>
<dbReference type="Proteomes" id="UP000229757">
    <property type="component" value="Chromosome"/>
</dbReference>
<dbReference type="PANTHER" id="PTHR46233:SF3">
    <property type="entry name" value="HYDROXYACYLGLUTATHIONE HYDROLASE GLOC"/>
    <property type="match status" value="1"/>
</dbReference>
<keyword evidence="7" id="KW-1185">Reference proteome</keyword>
<evidence type="ECO:0000256" key="1">
    <source>
        <dbReference type="ARBA" id="ARBA00001947"/>
    </source>
</evidence>
<protein>
    <submittedName>
        <fullName evidence="6">Zn-dependent hydrolase</fullName>
    </submittedName>
</protein>
<dbReference type="Gene3D" id="3.60.15.10">
    <property type="entry name" value="Ribonuclease Z/Hydroxyacylglutathione hydrolase-like"/>
    <property type="match status" value="1"/>
</dbReference>
<dbReference type="EMBL" id="CP011797">
    <property type="protein sequence ID" value="ATX75510.1"/>
    <property type="molecule type" value="Genomic_DNA"/>
</dbReference>
<sequence>MLRYKIIPVTAFQQNCSLVWCDQSREAVLIDAGGDVSVLRHQVEALGLTLTAIWLTHGHLDHAGGAQDLREQLGLPVIGPAQADDFWLAGIEAQSRSYGLTGLRNVLPDSWLNDGDTVQVGAESLAVISAPGHTPGHVIFYHAKQQLAWVGDVIFAGSIGRTDFPKGDHATLIASITEKLWPLGDDVNFIPGHGPESTFGVERKTNPFVADYKFG</sequence>
<dbReference type="InterPro" id="IPR036866">
    <property type="entry name" value="RibonucZ/Hydroxyglut_hydro"/>
</dbReference>
<dbReference type="GO" id="GO:0046872">
    <property type="term" value="F:metal ion binding"/>
    <property type="evidence" value="ECO:0007669"/>
    <property type="project" value="UniProtKB-KW"/>
</dbReference>
<dbReference type="KEGG" id="rfo:REIFOR_00333"/>
<keyword evidence="4" id="KW-0862">Zinc</keyword>
<organism evidence="6 7">
    <name type="scientific">Reinekea forsetii</name>
    <dbReference type="NCBI Taxonomy" id="1336806"/>
    <lineage>
        <taxon>Bacteria</taxon>
        <taxon>Pseudomonadati</taxon>
        <taxon>Pseudomonadota</taxon>
        <taxon>Gammaproteobacteria</taxon>
        <taxon>Oceanospirillales</taxon>
        <taxon>Saccharospirillaceae</taxon>
        <taxon>Reinekea</taxon>
    </lineage>
</organism>
<evidence type="ECO:0000313" key="6">
    <source>
        <dbReference type="EMBL" id="ATX75510.1"/>
    </source>
</evidence>